<dbReference type="EMBL" id="FNBD01000004">
    <property type="protein sequence ID" value="SDE86914.1"/>
    <property type="molecule type" value="Genomic_DNA"/>
</dbReference>
<dbReference type="AlphaFoldDB" id="A0A1G7GFK8"/>
<evidence type="ECO:0000313" key="6">
    <source>
        <dbReference type="EMBL" id="SDE86914.1"/>
    </source>
</evidence>
<feature type="transmembrane region" description="Helical" evidence="5">
    <location>
        <begin position="97"/>
        <end position="115"/>
    </location>
</feature>
<accession>A0A1G7GFK8</accession>
<evidence type="ECO:0000256" key="5">
    <source>
        <dbReference type="SAM" id="Phobius"/>
    </source>
</evidence>
<evidence type="ECO:0000256" key="1">
    <source>
        <dbReference type="ARBA" id="ARBA00004141"/>
    </source>
</evidence>
<sequence length="116" mass="13379">MNLLPLLIWFSSLAFLYFGFSCFYSDFIIKEFVRYNLVRFRRTTGYLQLLGAIGLVLGLYLQPIVLFIAAIGLSLLMLAGFIVRLKIKDNFLQSSPSFFFAVLNSIIAFKTYTLYF</sequence>
<feature type="transmembrane region" description="Helical" evidence="5">
    <location>
        <begin position="67"/>
        <end position="85"/>
    </location>
</feature>
<organism evidence="6 7">
    <name type="scientific">Cellulophaga baltica</name>
    <dbReference type="NCBI Taxonomy" id="76594"/>
    <lineage>
        <taxon>Bacteria</taxon>
        <taxon>Pseudomonadati</taxon>
        <taxon>Bacteroidota</taxon>
        <taxon>Flavobacteriia</taxon>
        <taxon>Flavobacteriales</taxon>
        <taxon>Flavobacteriaceae</taxon>
        <taxon>Cellulophaga</taxon>
    </lineage>
</organism>
<reference evidence="7" key="1">
    <citation type="submission" date="2016-10" db="EMBL/GenBank/DDBJ databases">
        <authorList>
            <person name="Varghese N."/>
            <person name="Submissions S."/>
        </authorList>
    </citation>
    <scope>NUCLEOTIDE SEQUENCE [LARGE SCALE GENOMIC DNA]</scope>
    <source>
        <strain evidence="7">DSM 24729</strain>
    </source>
</reference>
<keyword evidence="3 5" id="KW-1133">Transmembrane helix</keyword>
<dbReference type="GO" id="GO:0016020">
    <property type="term" value="C:membrane"/>
    <property type="evidence" value="ECO:0007669"/>
    <property type="project" value="UniProtKB-SubCell"/>
</dbReference>
<dbReference type="Proteomes" id="UP000182114">
    <property type="component" value="Unassembled WGS sequence"/>
</dbReference>
<name>A0A1G7GFK8_9FLAO</name>
<keyword evidence="7" id="KW-1185">Reference proteome</keyword>
<evidence type="ECO:0000256" key="4">
    <source>
        <dbReference type="ARBA" id="ARBA00023136"/>
    </source>
</evidence>
<keyword evidence="2 5" id="KW-0812">Transmembrane</keyword>
<evidence type="ECO:0000256" key="3">
    <source>
        <dbReference type="ARBA" id="ARBA00022989"/>
    </source>
</evidence>
<dbReference type="Pfam" id="PF13564">
    <property type="entry name" value="DoxX_2"/>
    <property type="match status" value="1"/>
</dbReference>
<comment type="subcellular location">
    <subcellularLocation>
        <location evidence="1">Membrane</location>
        <topology evidence="1">Multi-pass membrane protein</topology>
    </subcellularLocation>
</comment>
<protein>
    <submittedName>
        <fullName evidence="6">DoxX-like family protein</fullName>
    </submittedName>
</protein>
<keyword evidence="4 5" id="KW-0472">Membrane</keyword>
<evidence type="ECO:0000313" key="7">
    <source>
        <dbReference type="Proteomes" id="UP000182114"/>
    </source>
</evidence>
<feature type="transmembrane region" description="Helical" evidence="5">
    <location>
        <begin position="6"/>
        <end position="24"/>
    </location>
</feature>
<evidence type="ECO:0000256" key="2">
    <source>
        <dbReference type="ARBA" id="ARBA00022692"/>
    </source>
</evidence>
<proteinExistence type="predicted"/>
<dbReference type="InterPro" id="IPR032808">
    <property type="entry name" value="DoxX"/>
</dbReference>
<gene>
    <name evidence="6" type="ORF">SAMN04487992_104349</name>
</gene>